<evidence type="ECO:0000256" key="2">
    <source>
        <dbReference type="ARBA" id="ARBA00006679"/>
    </source>
</evidence>
<protein>
    <recommendedName>
        <fullName evidence="10">DoxX subfamily</fullName>
    </recommendedName>
</protein>
<dbReference type="GO" id="GO:0005886">
    <property type="term" value="C:plasma membrane"/>
    <property type="evidence" value="ECO:0007669"/>
    <property type="project" value="UniProtKB-SubCell"/>
</dbReference>
<dbReference type="PANTHER" id="PTHR33452">
    <property type="entry name" value="OXIDOREDUCTASE CATD-RELATED"/>
    <property type="match status" value="1"/>
</dbReference>
<sequence length="160" mass="17694">MHMARSQTMALFLLRVTLGFLFLYAGIAKIIDPAWTSAGYLMGAQTMTGFYHWLAASQFMPFVDALNKWGLFLIGAALVLGIATRTAAVLASMLMILYYLPVLNFPYAGAHGYIVDEHIIYIAGLIVVIVFRAGRCWGIDGMLARSRKVSASMKKCSWCK</sequence>
<keyword evidence="4 7" id="KW-0812">Transmembrane</keyword>
<organism evidence="8 9">
    <name type="scientific">Candidatus Wolfebacteria bacterium RIFOXYD1_FULL_48_65</name>
    <dbReference type="NCBI Taxonomy" id="1802561"/>
    <lineage>
        <taxon>Bacteria</taxon>
        <taxon>Candidatus Wolfeibacteriota</taxon>
    </lineage>
</organism>
<dbReference type="InterPro" id="IPR032808">
    <property type="entry name" value="DoxX"/>
</dbReference>
<evidence type="ECO:0000313" key="8">
    <source>
        <dbReference type="EMBL" id="OGM94633.1"/>
    </source>
</evidence>
<keyword evidence="5 7" id="KW-1133">Transmembrane helix</keyword>
<dbReference type="Proteomes" id="UP000179057">
    <property type="component" value="Unassembled WGS sequence"/>
</dbReference>
<keyword evidence="6 7" id="KW-0472">Membrane</keyword>
<evidence type="ECO:0000256" key="1">
    <source>
        <dbReference type="ARBA" id="ARBA00004651"/>
    </source>
</evidence>
<feature type="transmembrane region" description="Helical" evidence="7">
    <location>
        <begin position="119"/>
        <end position="138"/>
    </location>
</feature>
<name>A0A1F8E1D7_9BACT</name>
<dbReference type="Pfam" id="PF07681">
    <property type="entry name" value="DoxX"/>
    <property type="match status" value="1"/>
</dbReference>
<reference evidence="8 9" key="1">
    <citation type="journal article" date="2016" name="Nat. Commun.">
        <title>Thousands of microbial genomes shed light on interconnected biogeochemical processes in an aquifer system.</title>
        <authorList>
            <person name="Anantharaman K."/>
            <person name="Brown C.T."/>
            <person name="Hug L.A."/>
            <person name="Sharon I."/>
            <person name="Castelle C.J."/>
            <person name="Probst A.J."/>
            <person name="Thomas B.C."/>
            <person name="Singh A."/>
            <person name="Wilkins M.J."/>
            <person name="Karaoz U."/>
            <person name="Brodie E.L."/>
            <person name="Williams K.H."/>
            <person name="Hubbard S.S."/>
            <person name="Banfield J.F."/>
        </authorList>
    </citation>
    <scope>NUCLEOTIDE SEQUENCE [LARGE SCALE GENOMIC DNA]</scope>
</reference>
<evidence type="ECO:0000313" key="9">
    <source>
        <dbReference type="Proteomes" id="UP000179057"/>
    </source>
</evidence>
<evidence type="ECO:0008006" key="10">
    <source>
        <dbReference type="Google" id="ProtNLM"/>
    </source>
</evidence>
<comment type="subcellular location">
    <subcellularLocation>
        <location evidence="1">Cell membrane</location>
        <topology evidence="1">Multi-pass membrane protein</topology>
    </subcellularLocation>
</comment>
<dbReference type="EMBL" id="MGIV01000012">
    <property type="protein sequence ID" value="OGM94633.1"/>
    <property type="molecule type" value="Genomic_DNA"/>
</dbReference>
<evidence type="ECO:0000256" key="7">
    <source>
        <dbReference type="SAM" id="Phobius"/>
    </source>
</evidence>
<evidence type="ECO:0000256" key="4">
    <source>
        <dbReference type="ARBA" id="ARBA00022692"/>
    </source>
</evidence>
<comment type="similarity">
    <text evidence="2">Belongs to the DoxX family.</text>
</comment>
<gene>
    <name evidence="8" type="ORF">A2610_01490</name>
</gene>
<keyword evidence="3" id="KW-1003">Cell membrane</keyword>
<evidence type="ECO:0000256" key="5">
    <source>
        <dbReference type="ARBA" id="ARBA00022989"/>
    </source>
</evidence>
<evidence type="ECO:0000256" key="3">
    <source>
        <dbReference type="ARBA" id="ARBA00022475"/>
    </source>
</evidence>
<dbReference type="AlphaFoldDB" id="A0A1F8E1D7"/>
<feature type="transmembrane region" description="Helical" evidence="7">
    <location>
        <begin position="69"/>
        <end position="99"/>
    </location>
</feature>
<proteinExistence type="inferred from homology"/>
<dbReference type="InterPro" id="IPR051907">
    <property type="entry name" value="DoxX-like_oxidoreductase"/>
</dbReference>
<comment type="caution">
    <text evidence="8">The sequence shown here is derived from an EMBL/GenBank/DDBJ whole genome shotgun (WGS) entry which is preliminary data.</text>
</comment>
<dbReference type="PANTHER" id="PTHR33452:SF1">
    <property type="entry name" value="INNER MEMBRANE PROTEIN YPHA-RELATED"/>
    <property type="match status" value="1"/>
</dbReference>
<accession>A0A1F8E1D7</accession>
<evidence type="ECO:0000256" key="6">
    <source>
        <dbReference type="ARBA" id="ARBA00023136"/>
    </source>
</evidence>